<evidence type="ECO:0000313" key="1">
    <source>
        <dbReference type="EMBL" id="QOX64450.1"/>
    </source>
</evidence>
<organism evidence="1 2">
    <name type="scientific">Anoxybacterium hadale</name>
    <dbReference type="NCBI Taxonomy" id="3408580"/>
    <lineage>
        <taxon>Bacteria</taxon>
        <taxon>Bacillati</taxon>
        <taxon>Bacillota</taxon>
        <taxon>Clostridia</taxon>
        <taxon>Peptostreptococcales</taxon>
        <taxon>Anaerovoracaceae</taxon>
        <taxon>Anoxybacterium</taxon>
    </lineage>
</organism>
<keyword evidence="1" id="KW-0067">ATP-binding</keyword>
<keyword evidence="2" id="KW-1185">Reference proteome</keyword>
<proteinExistence type="predicted"/>
<accession>A0ACD1ADA6</accession>
<evidence type="ECO:0000313" key="2">
    <source>
        <dbReference type="Proteomes" id="UP000594014"/>
    </source>
</evidence>
<protein>
    <submittedName>
        <fullName evidence="1">ABC transporter ATP-binding protein</fullName>
    </submittedName>
</protein>
<name>A0ACD1ADA6_9FIRM</name>
<reference evidence="1" key="1">
    <citation type="submission" date="2019-08" db="EMBL/GenBank/DDBJ databases">
        <title>Genome sequence of Clostridiales bacterium MT110.</title>
        <authorList>
            <person name="Cao J."/>
        </authorList>
    </citation>
    <scope>NUCLEOTIDE SEQUENCE</scope>
    <source>
        <strain evidence="1">MT110</strain>
    </source>
</reference>
<dbReference type="Proteomes" id="UP000594014">
    <property type="component" value="Chromosome"/>
</dbReference>
<keyword evidence="1" id="KW-0547">Nucleotide-binding</keyword>
<gene>
    <name evidence="1" type="ORF">FRZ06_14430</name>
</gene>
<sequence length="328" mass="37036">MSNILELIHVKTEFEVDSGKKLKAVNDVSFKIKKGECFAVVGESGCGKSTIAKLVTHIEKVTDGQIVFDGKDITDIKKGELKRYRRNVQMIFQHPSEVFSPRMKIGAFLMEPWINFEKKAKQEAREEAYHALDRVKLPKESFNKYPHEFSGGELQRVSIARAIALHPKLLICDEATSALDVSIQKDIIDLLKQQQTEYGFAILFICHDLALVEDFCDTVAVMYLGKIVEVMHSNCLRDALHPYSKALLASVFSVHDSRDKKINILHGEPPSPIDLPEGCSFCARCKYNMELCKTEQPLLQEVNPGHYVACHRLHNRYTIGSSDSSPLD</sequence>
<dbReference type="EMBL" id="CP042469">
    <property type="protein sequence ID" value="QOX64450.1"/>
    <property type="molecule type" value="Genomic_DNA"/>
</dbReference>